<organism evidence="2">
    <name type="scientific">Cyanobacterium aponinum AL20115</name>
    <dbReference type="NCBI Taxonomy" id="3090662"/>
    <lineage>
        <taxon>Bacteria</taxon>
        <taxon>Bacillati</taxon>
        <taxon>Cyanobacteriota</taxon>
        <taxon>Cyanophyceae</taxon>
        <taxon>Oscillatoriophycideae</taxon>
        <taxon>Chroococcales</taxon>
        <taxon>Geminocystaceae</taxon>
        <taxon>Cyanobacterium</taxon>
    </lineage>
</organism>
<reference evidence="2" key="1">
    <citation type="submission" date="2023-11" db="EMBL/GenBank/DDBJ databases">
        <title>Genome sequence of Cyanobacterium aponinum BCRC AL20115.</title>
        <authorList>
            <person name="Chang H.-Y."/>
            <person name="Lin K.-M."/>
            <person name="Hsueh H.-T."/>
            <person name="Chu H.-A."/>
            <person name="Kuo C.-H."/>
        </authorList>
    </citation>
    <scope>NUCLEOTIDE SEQUENCE</scope>
    <source>
        <strain evidence="2">AL20115</strain>
    </source>
</reference>
<feature type="domain" description="DUF2281" evidence="1">
    <location>
        <begin position="6"/>
        <end position="54"/>
    </location>
</feature>
<dbReference type="AlphaFoldDB" id="A0AAF0ZDQ8"/>
<dbReference type="RefSeq" id="WP_320001345.1">
    <property type="nucleotide sequence ID" value="NZ_CP138348.1"/>
</dbReference>
<evidence type="ECO:0000313" key="2">
    <source>
        <dbReference type="EMBL" id="WPF88137.1"/>
    </source>
</evidence>
<sequence>MSIKEQLIQEIEQTPEHLISELLDFLLFIKQRYNCEDEITEQEKINIAISLQDYQAGDYISLEEYEEKQP</sequence>
<proteinExistence type="predicted"/>
<gene>
    <name evidence="2" type="ORF">SAY89_15235</name>
</gene>
<dbReference type="InterPro" id="IPR018739">
    <property type="entry name" value="DUF2281"/>
</dbReference>
<protein>
    <submittedName>
        <fullName evidence="2">DUF2281 domain-containing protein</fullName>
    </submittedName>
</protein>
<evidence type="ECO:0000259" key="1">
    <source>
        <dbReference type="Pfam" id="PF10047"/>
    </source>
</evidence>
<name>A0AAF0ZDQ8_9CHRO</name>
<dbReference type="Pfam" id="PF10047">
    <property type="entry name" value="DUF2281"/>
    <property type="match status" value="1"/>
</dbReference>
<accession>A0AAF0ZDQ8</accession>
<dbReference type="EMBL" id="CP138348">
    <property type="protein sequence ID" value="WPF88137.1"/>
    <property type="molecule type" value="Genomic_DNA"/>
</dbReference>